<dbReference type="AlphaFoldDB" id="A0A1E3X7V4"/>
<dbReference type="GO" id="GO:0003677">
    <property type="term" value="F:DNA binding"/>
    <property type="evidence" value="ECO:0007669"/>
    <property type="project" value="UniProtKB-KW"/>
</dbReference>
<accession>A0A1E3X7V4</accession>
<evidence type="ECO:0000256" key="1">
    <source>
        <dbReference type="ARBA" id="ARBA00023015"/>
    </source>
</evidence>
<dbReference type="CDD" id="cd00090">
    <property type="entry name" value="HTH_ARSR"/>
    <property type="match status" value="1"/>
</dbReference>
<dbReference type="InterPro" id="IPR001845">
    <property type="entry name" value="HTH_ArsR_DNA-bd_dom"/>
</dbReference>
<dbReference type="PANTHER" id="PTHR33154:SF18">
    <property type="entry name" value="ARSENICAL RESISTANCE OPERON REPRESSOR"/>
    <property type="match status" value="1"/>
</dbReference>
<proteinExistence type="predicted"/>
<keyword evidence="1" id="KW-0805">Transcription regulation</keyword>
<evidence type="ECO:0000313" key="6">
    <source>
        <dbReference type="Proteomes" id="UP000094056"/>
    </source>
</evidence>
<keyword evidence="3" id="KW-0804">Transcription</keyword>
<dbReference type="NCBIfam" id="NF033788">
    <property type="entry name" value="HTH_metalloreg"/>
    <property type="match status" value="1"/>
</dbReference>
<reference evidence="5 6" key="1">
    <citation type="submission" date="2016-07" db="EMBL/GenBank/DDBJ databases">
        <title>Draft genome of Scalindua rubra, obtained from a brine-seawater interface in the Red Sea, sheds light on salt adaptation in anammox bacteria.</title>
        <authorList>
            <person name="Speth D.R."/>
            <person name="Lagkouvardos I."/>
            <person name="Wang Y."/>
            <person name="Qian P.-Y."/>
            <person name="Dutilh B.E."/>
            <person name="Jetten M.S."/>
        </authorList>
    </citation>
    <scope>NUCLEOTIDE SEQUENCE [LARGE SCALE GENOMIC DNA]</scope>
    <source>
        <strain evidence="5">BSI-1</strain>
    </source>
</reference>
<comment type="caution">
    <text evidence="5">The sequence shown here is derived from an EMBL/GenBank/DDBJ whole genome shotgun (WGS) entry which is preliminary data.</text>
</comment>
<protein>
    <submittedName>
        <fullName evidence="5">Response regulator of the arsR family protein</fullName>
    </submittedName>
</protein>
<dbReference type="PANTHER" id="PTHR33154">
    <property type="entry name" value="TRANSCRIPTIONAL REGULATOR, ARSR FAMILY"/>
    <property type="match status" value="1"/>
</dbReference>
<gene>
    <name evidence="5" type="primary">arsR</name>
    <name evidence="5" type="ORF">SCARUB_03173</name>
</gene>
<dbReference type="InterPro" id="IPR036388">
    <property type="entry name" value="WH-like_DNA-bd_sf"/>
</dbReference>
<dbReference type="SMART" id="SM00418">
    <property type="entry name" value="HTH_ARSR"/>
    <property type="match status" value="1"/>
</dbReference>
<dbReference type="InterPro" id="IPR036390">
    <property type="entry name" value="WH_DNA-bd_sf"/>
</dbReference>
<dbReference type="PROSITE" id="PS50987">
    <property type="entry name" value="HTH_ARSR_2"/>
    <property type="match status" value="1"/>
</dbReference>
<name>A0A1E3X7V4_9BACT</name>
<dbReference type="PRINTS" id="PR00778">
    <property type="entry name" value="HTHARSR"/>
</dbReference>
<dbReference type="InterPro" id="IPR051081">
    <property type="entry name" value="HTH_MetalResp_TranReg"/>
</dbReference>
<evidence type="ECO:0000256" key="3">
    <source>
        <dbReference type="ARBA" id="ARBA00023163"/>
    </source>
</evidence>
<dbReference type="SUPFAM" id="SSF46785">
    <property type="entry name" value="Winged helix' DNA-binding domain"/>
    <property type="match status" value="1"/>
</dbReference>
<dbReference type="GO" id="GO:0003700">
    <property type="term" value="F:DNA-binding transcription factor activity"/>
    <property type="evidence" value="ECO:0007669"/>
    <property type="project" value="InterPro"/>
</dbReference>
<dbReference type="EMBL" id="MAYW01000099">
    <property type="protein sequence ID" value="ODS31710.1"/>
    <property type="molecule type" value="Genomic_DNA"/>
</dbReference>
<dbReference type="InterPro" id="IPR011991">
    <property type="entry name" value="ArsR-like_HTH"/>
</dbReference>
<keyword evidence="2" id="KW-0238">DNA-binding</keyword>
<dbReference type="Gene3D" id="1.10.10.10">
    <property type="entry name" value="Winged helix-like DNA-binding domain superfamily/Winged helix DNA-binding domain"/>
    <property type="match status" value="1"/>
</dbReference>
<dbReference type="Pfam" id="PF01022">
    <property type="entry name" value="HTH_5"/>
    <property type="match status" value="1"/>
</dbReference>
<sequence>MENHVEMFKALSDKTRIRIMRLLIDSGTEICGCEFVDSLEESQYNISRHMKVLKHAGLIKERKEGRWVYYSVTDRKDSFKKMLYKLIGCIPEDIVKNDQKRFKKRLDIRVKGKCLLGIQNKRFAKTQ</sequence>
<organism evidence="5 6">
    <name type="scientific">Candidatus Scalindua rubra</name>
    <dbReference type="NCBI Taxonomy" id="1872076"/>
    <lineage>
        <taxon>Bacteria</taxon>
        <taxon>Pseudomonadati</taxon>
        <taxon>Planctomycetota</taxon>
        <taxon>Candidatus Brocadiia</taxon>
        <taxon>Candidatus Brocadiales</taxon>
        <taxon>Candidatus Scalinduaceae</taxon>
        <taxon>Candidatus Scalindua</taxon>
    </lineage>
</organism>
<evidence type="ECO:0000313" key="5">
    <source>
        <dbReference type="EMBL" id="ODS31710.1"/>
    </source>
</evidence>
<evidence type="ECO:0000259" key="4">
    <source>
        <dbReference type="PROSITE" id="PS50987"/>
    </source>
</evidence>
<evidence type="ECO:0000256" key="2">
    <source>
        <dbReference type="ARBA" id="ARBA00023125"/>
    </source>
</evidence>
<dbReference type="Proteomes" id="UP000094056">
    <property type="component" value="Unassembled WGS sequence"/>
</dbReference>
<feature type="domain" description="HTH arsR-type" evidence="4">
    <location>
        <begin position="1"/>
        <end position="94"/>
    </location>
</feature>